<dbReference type="Proteomes" id="UP000319859">
    <property type="component" value="Unassembled WGS sequence"/>
</dbReference>
<dbReference type="EMBL" id="VITN01000028">
    <property type="protein sequence ID" value="TWB11834.1"/>
    <property type="molecule type" value="Genomic_DNA"/>
</dbReference>
<feature type="domain" description="NlpC/P60" evidence="5">
    <location>
        <begin position="4"/>
        <end position="142"/>
    </location>
</feature>
<dbReference type="SUPFAM" id="SSF54001">
    <property type="entry name" value="Cysteine proteinases"/>
    <property type="match status" value="1"/>
</dbReference>
<sequence>MPPPSTGAKLAASAENFLITYAGARYASPPVSDQAFDCSYFVWLVIRTVNPHFEREASGAIAADRLRFQPVLGTPEAGDIVYFPPGPVPYEVKKGHKRNYPGHVAIMVSASEFIGMQSSGVGRVHVPDTWWWPRTKEFYRYIGPTQ</sequence>
<dbReference type="AlphaFoldDB" id="A0A560ER40"/>
<dbReference type="PROSITE" id="PS51935">
    <property type="entry name" value="NLPC_P60"/>
    <property type="match status" value="1"/>
</dbReference>
<dbReference type="InterPro" id="IPR038765">
    <property type="entry name" value="Papain-like_cys_pep_sf"/>
</dbReference>
<dbReference type="Gene3D" id="3.90.1720.10">
    <property type="entry name" value="endopeptidase domain like (from Nostoc punctiforme)"/>
    <property type="match status" value="1"/>
</dbReference>
<comment type="caution">
    <text evidence="6">The sequence shown here is derived from an EMBL/GenBank/DDBJ whole genome shotgun (WGS) entry which is preliminary data.</text>
</comment>
<protein>
    <submittedName>
        <fullName evidence="6">NlpC/P60 family protein</fullName>
    </submittedName>
</protein>
<evidence type="ECO:0000256" key="3">
    <source>
        <dbReference type="ARBA" id="ARBA00022801"/>
    </source>
</evidence>
<evidence type="ECO:0000256" key="4">
    <source>
        <dbReference type="ARBA" id="ARBA00022807"/>
    </source>
</evidence>
<dbReference type="InterPro" id="IPR000064">
    <property type="entry name" value="NLP_P60_dom"/>
</dbReference>
<evidence type="ECO:0000259" key="5">
    <source>
        <dbReference type="PROSITE" id="PS51935"/>
    </source>
</evidence>
<keyword evidence="4" id="KW-0788">Thiol protease</keyword>
<keyword evidence="2" id="KW-0645">Protease</keyword>
<evidence type="ECO:0000256" key="1">
    <source>
        <dbReference type="ARBA" id="ARBA00007074"/>
    </source>
</evidence>
<accession>A0A560ER40</accession>
<proteinExistence type="inferred from homology"/>
<dbReference type="GO" id="GO:0006508">
    <property type="term" value="P:proteolysis"/>
    <property type="evidence" value="ECO:0007669"/>
    <property type="project" value="UniProtKB-KW"/>
</dbReference>
<name>A0A560ER40_9PROT</name>
<evidence type="ECO:0000256" key="2">
    <source>
        <dbReference type="ARBA" id="ARBA00022670"/>
    </source>
</evidence>
<comment type="similarity">
    <text evidence="1">Belongs to the peptidase C40 family.</text>
</comment>
<dbReference type="GO" id="GO:0008234">
    <property type="term" value="F:cysteine-type peptidase activity"/>
    <property type="evidence" value="ECO:0007669"/>
    <property type="project" value="UniProtKB-KW"/>
</dbReference>
<keyword evidence="3" id="KW-0378">Hydrolase</keyword>
<evidence type="ECO:0000313" key="6">
    <source>
        <dbReference type="EMBL" id="TWB11834.1"/>
    </source>
</evidence>
<dbReference type="Pfam" id="PF00877">
    <property type="entry name" value="NLPC_P60"/>
    <property type="match status" value="1"/>
</dbReference>
<gene>
    <name evidence="6" type="ORF">FBZ89_12821</name>
</gene>
<reference evidence="6 7" key="1">
    <citation type="submission" date="2019-06" db="EMBL/GenBank/DDBJ databases">
        <title>Genomic Encyclopedia of Type Strains, Phase IV (KMG-V): Genome sequencing to study the core and pangenomes of soil and plant-associated prokaryotes.</title>
        <authorList>
            <person name="Whitman W."/>
        </authorList>
    </citation>
    <scope>NUCLEOTIDE SEQUENCE [LARGE SCALE GENOMIC DNA]</scope>
    <source>
        <strain evidence="6 7">BR 11880</strain>
    </source>
</reference>
<organism evidence="6 7">
    <name type="scientific">Nitrospirillum amazonense</name>
    <dbReference type="NCBI Taxonomy" id="28077"/>
    <lineage>
        <taxon>Bacteria</taxon>
        <taxon>Pseudomonadati</taxon>
        <taxon>Pseudomonadota</taxon>
        <taxon>Alphaproteobacteria</taxon>
        <taxon>Rhodospirillales</taxon>
        <taxon>Azospirillaceae</taxon>
        <taxon>Nitrospirillum</taxon>
    </lineage>
</organism>
<evidence type="ECO:0000313" key="7">
    <source>
        <dbReference type="Proteomes" id="UP000319859"/>
    </source>
</evidence>